<dbReference type="InterPro" id="IPR017907">
    <property type="entry name" value="Znf_RING_CS"/>
</dbReference>
<dbReference type="Gene3D" id="2.60.120.920">
    <property type="match status" value="1"/>
</dbReference>
<dbReference type="InterPro" id="IPR013083">
    <property type="entry name" value="Znf_RING/FYVE/PHD"/>
</dbReference>
<evidence type="ECO:0000313" key="11">
    <source>
        <dbReference type="Proteomes" id="UP000694389"/>
    </source>
</evidence>
<dbReference type="PROSITE" id="PS01208">
    <property type="entry name" value="VWFC_1"/>
    <property type="match status" value="2"/>
</dbReference>
<evidence type="ECO:0000256" key="3">
    <source>
        <dbReference type="ARBA" id="ARBA00022771"/>
    </source>
</evidence>
<accession>A0A8C4GQD2</accession>
<evidence type="ECO:0000259" key="8">
    <source>
        <dbReference type="PROSITE" id="PS50184"/>
    </source>
</evidence>
<dbReference type="GO" id="GO:0003146">
    <property type="term" value="P:heart jogging"/>
    <property type="evidence" value="ECO:0007669"/>
    <property type="project" value="Ensembl"/>
</dbReference>
<dbReference type="GO" id="GO:0001947">
    <property type="term" value="P:heart looping"/>
    <property type="evidence" value="ECO:0007669"/>
    <property type="project" value="Ensembl"/>
</dbReference>
<name>A0A8C4GQD2_DICLA</name>
<dbReference type="GO" id="GO:0036122">
    <property type="term" value="F:BMP binding"/>
    <property type="evidence" value="ECO:0007669"/>
    <property type="project" value="TreeGrafter"/>
</dbReference>
<dbReference type="Pfam" id="PF07452">
    <property type="entry name" value="CHRD"/>
    <property type="match status" value="3"/>
</dbReference>
<reference evidence="10" key="2">
    <citation type="submission" date="2025-09" db="UniProtKB">
        <authorList>
            <consortium name="Ensembl"/>
        </authorList>
    </citation>
    <scope>IDENTIFICATION</scope>
</reference>
<dbReference type="SUPFAM" id="SSF57850">
    <property type="entry name" value="RING/U-box"/>
    <property type="match status" value="1"/>
</dbReference>
<dbReference type="SUPFAM" id="SSF57603">
    <property type="entry name" value="FnI-like domain"/>
    <property type="match status" value="4"/>
</dbReference>
<dbReference type="Proteomes" id="UP000694389">
    <property type="component" value="Unassembled WGS sequence"/>
</dbReference>
<feature type="domain" description="CHRD" evidence="9">
    <location>
        <begin position="514"/>
        <end position="634"/>
    </location>
</feature>
<dbReference type="Ensembl" id="ENSDLAT00005027443.2">
    <property type="protein sequence ID" value="ENSDLAP00005025681.2"/>
    <property type="gene ID" value="ENSDLAG00005011389.2"/>
</dbReference>
<evidence type="ECO:0000256" key="1">
    <source>
        <dbReference type="ARBA" id="ARBA00016968"/>
    </source>
</evidence>
<keyword evidence="3 5" id="KW-0863">Zinc-finger</keyword>
<feature type="domain" description="CHRD" evidence="9">
    <location>
        <begin position="764"/>
        <end position="891"/>
    </location>
</feature>
<sequence length="1174" mass="131255">MSVKIFYPQRRHREQMLLDVETVKSDREEDEEKERDCLQQFSHCPACNQEYDVVLILPCSHTMCGHCVAAGEGRRSGQPRYRSVGQPDCSVLCPGCRHPVELPCWNWSSATSCLPKHPTLSHACSGETGTTKGGSEVNHHRVQGNTYCRHAGDMTAQSSSHGSSAAISSVAPVEGIVELREEEMEQSVFGLCFSLDSSTVPPSLHLSNSSLTITYHGESPPGPPPDNKVRRSMTPDPRVLLALPQICADVVIARGQYYWEVDVCNSSVYRIGCSFGGRFYSLEDTWHPDLGEPFGVMHCVQCYCEPQKSRRGKVFGKVNCKNIKQDCPELDCDDPVLLPGHCCKTCPKGVDDKKQTDSVVDSFEYFHEKGREKEDDLHKSYNDRSYLSSEEVGPGESRTDFVAVLTGVTDSWLPSSSGVARARFSLTRTSLAFSITYQRMDRPSKIIFLDSDGTTAFEYRVPKGQSDMICGVWKNLAKPLMRQLHSEQMRISMSTSTSRREEVEGKIIKHRALFAETFSSTLTSEEDSGMGGIAMLTLSDTENNLHFILILQGLIKHKDKEPLLMPIRVQLVYRQHILREIRANITSHDPDFAEVLTDLNSRELFWLSRGQLEIAVVTEGQDPRQISGFITGRKSCDTIQSVMSSGDALTPGKTGGVGSAIFNLHDNGTLDYQVQVAGLTSDFLGLTIELKPRRRNKRSVLYDLTPEYNKATGKVQGSWSRLEARHIHMLLQNELFINVATAHSQEGELRGQIKALLYNGLEAPRYDLPTPLAGNFVSPPVRTGASGHAWVSVDKQCHLHYEIVVAGLSKADDLTVNAHLHGLAEIGEIDDSSTTHKRLLTGFYGSQAQGVLKDISAELLQHLDQGTAFIQVSTKMNPRGEIRGRVHVPNNCELGTRVDVEEAEFDDLFVKDPEELKKDPHTCFFENQHHAHGSRWTPNYDKCFSCSCQKRTVICDPVICPVLTCSRTIQPEAKCCPVCDERKDPKDMKAPERVDEHPEGCYFEGDQKMHAPGTTWHPFVPPFGYIKCAVCTCKGSSGEVHCEKVTCPVLTCSHPVRRNPSDCCKECPEEERTPAGLEHSDMMQADGPRHCKFGKNYYQNSDNWHPWVPLVGEMKCINCWCDHGVTKCQRKQCPVLTCSNINRREGACCPECLDSLEEDDLMMKAPDKRRTFRH</sequence>
<evidence type="ECO:0000259" key="7">
    <source>
        <dbReference type="PROSITE" id="PS50089"/>
    </source>
</evidence>
<dbReference type="GO" id="GO:0010159">
    <property type="term" value="P:specification of animal organ position"/>
    <property type="evidence" value="ECO:0007669"/>
    <property type="project" value="Ensembl"/>
</dbReference>
<dbReference type="InterPro" id="IPR043136">
    <property type="entry name" value="B30.2/SPRY_sf"/>
</dbReference>
<dbReference type="GO" id="GO:0060030">
    <property type="term" value="P:dorsal convergence"/>
    <property type="evidence" value="ECO:0007669"/>
    <property type="project" value="Ensembl"/>
</dbReference>
<gene>
    <name evidence="10" type="primary">chrd</name>
</gene>
<protein>
    <recommendedName>
        <fullName evidence="1">Chordin</fullName>
    </recommendedName>
</protein>
<dbReference type="PROSITE" id="PS50184">
    <property type="entry name" value="VWFC_2"/>
    <property type="match status" value="4"/>
</dbReference>
<dbReference type="GO" id="GO:0035162">
    <property type="term" value="P:embryonic hemopoiesis"/>
    <property type="evidence" value="ECO:0007669"/>
    <property type="project" value="Ensembl"/>
</dbReference>
<dbReference type="SUPFAM" id="SSF49899">
    <property type="entry name" value="Concanavalin A-like lectins/glucanases"/>
    <property type="match status" value="1"/>
</dbReference>
<dbReference type="PANTHER" id="PTHR46526:SF1">
    <property type="entry name" value="CHORDIN"/>
    <property type="match status" value="1"/>
</dbReference>
<dbReference type="PROSITE" id="PS00518">
    <property type="entry name" value="ZF_RING_1"/>
    <property type="match status" value="1"/>
</dbReference>
<dbReference type="GeneTree" id="ENSGT00940000164682"/>
<evidence type="ECO:0000256" key="5">
    <source>
        <dbReference type="PROSITE-ProRule" id="PRU00175"/>
    </source>
</evidence>
<dbReference type="SMART" id="SM00214">
    <property type="entry name" value="VWC"/>
    <property type="match status" value="4"/>
</dbReference>
<feature type="domain" description="VWFC" evidence="8">
    <location>
        <begin position="1089"/>
        <end position="1153"/>
    </location>
</feature>
<dbReference type="InterPro" id="IPR013320">
    <property type="entry name" value="ConA-like_dom_sf"/>
</dbReference>
<dbReference type="Gene3D" id="3.30.40.10">
    <property type="entry name" value="Zinc/RING finger domain, C3HC4 (zinc finger)"/>
    <property type="match status" value="1"/>
</dbReference>
<dbReference type="Gene3D" id="6.20.200.20">
    <property type="match status" value="3"/>
</dbReference>
<feature type="domain" description="VWFC" evidence="8">
    <location>
        <begin position="999"/>
        <end position="1068"/>
    </location>
</feature>
<feature type="domain" description="CHRD" evidence="9">
    <location>
        <begin position="397"/>
        <end position="512"/>
    </location>
</feature>
<dbReference type="InterPro" id="IPR052278">
    <property type="entry name" value="Chordin-like_regulators"/>
</dbReference>
<evidence type="ECO:0000313" key="10">
    <source>
        <dbReference type="Ensembl" id="ENSDLAP00005025681.2"/>
    </source>
</evidence>
<dbReference type="GO" id="GO:0009948">
    <property type="term" value="P:anterior/posterior axis specification"/>
    <property type="evidence" value="ECO:0007669"/>
    <property type="project" value="Ensembl"/>
</dbReference>
<dbReference type="GO" id="GO:0048264">
    <property type="term" value="P:determination of ventral identity"/>
    <property type="evidence" value="ECO:0007669"/>
    <property type="project" value="Ensembl"/>
</dbReference>
<dbReference type="GO" id="GO:0005615">
    <property type="term" value="C:extracellular space"/>
    <property type="evidence" value="ECO:0007669"/>
    <property type="project" value="TreeGrafter"/>
</dbReference>
<dbReference type="AlphaFoldDB" id="A0A8C4GQD2"/>
<dbReference type="PROSITE" id="PS50089">
    <property type="entry name" value="ZF_RING_2"/>
    <property type="match status" value="1"/>
</dbReference>
<dbReference type="InterPro" id="IPR001007">
    <property type="entry name" value="VWF_dom"/>
</dbReference>
<feature type="domain" description="CHRD" evidence="9">
    <location>
        <begin position="635"/>
        <end position="758"/>
    </location>
</feature>
<dbReference type="PROSITE" id="PS50933">
    <property type="entry name" value="CHRD"/>
    <property type="match status" value="4"/>
</dbReference>
<evidence type="ECO:0000256" key="4">
    <source>
        <dbReference type="ARBA" id="ARBA00022833"/>
    </source>
</evidence>
<dbReference type="GO" id="GO:0030514">
    <property type="term" value="P:negative regulation of BMP signaling pathway"/>
    <property type="evidence" value="ECO:0007669"/>
    <property type="project" value="Ensembl"/>
</dbReference>
<dbReference type="GO" id="GO:0001756">
    <property type="term" value="P:somitogenesis"/>
    <property type="evidence" value="ECO:0007669"/>
    <property type="project" value="Ensembl"/>
</dbReference>
<keyword evidence="11" id="KW-1185">Reference proteome</keyword>
<keyword evidence="6" id="KW-0217">Developmental protein</keyword>
<feature type="domain" description="RING-type" evidence="7">
    <location>
        <begin position="44"/>
        <end position="97"/>
    </location>
</feature>
<evidence type="ECO:0000256" key="2">
    <source>
        <dbReference type="ARBA" id="ARBA00022723"/>
    </source>
</evidence>
<dbReference type="SMART" id="SM00754">
    <property type="entry name" value="CHRD"/>
    <property type="match status" value="4"/>
</dbReference>
<feature type="domain" description="VWFC" evidence="8">
    <location>
        <begin position="271"/>
        <end position="347"/>
    </location>
</feature>
<dbReference type="SMART" id="SM00184">
    <property type="entry name" value="RING"/>
    <property type="match status" value="1"/>
</dbReference>
<proteinExistence type="predicted"/>
<evidence type="ECO:0000256" key="6">
    <source>
        <dbReference type="PROSITE-ProRule" id="PRU00230"/>
    </source>
</evidence>
<dbReference type="GO" id="GO:0070121">
    <property type="term" value="P:Kupffer's vesicle development"/>
    <property type="evidence" value="ECO:0007669"/>
    <property type="project" value="Ensembl"/>
</dbReference>
<feature type="domain" description="VWFC" evidence="8">
    <location>
        <begin position="921"/>
        <end position="980"/>
    </location>
</feature>
<dbReference type="InterPro" id="IPR010895">
    <property type="entry name" value="CHRD"/>
</dbReference>
<dbReference type="GO" id="GO:0043049">
    <property type="term" value="P:otic placode formation"/>
    <property type="evidence" value="ECO:0007669"/>
    <property type="project" value="Ensembl"/>
</dbReference>
<dbReference type="Pfam" id="PF00093">
    <property type="entry name" value="VWC"/>
    <property type="match status" value="4"/>
</dbReference>
<reference evidence="10" key="1">
    <citation type="submission" date="2025-08" db="UniProtKB">
        <authorList>
            <consortium name="Ensembl"/>
        </authorList>
    </citation>
    <scope>IDENTIFICATION</scope>
</reference>
<dbReference type="GO" id="GO:0008270">
    <property type="term" value="F:zinc ion binding"/>
    <property type="evidence" value="ECO:0007669"/>
    <property type="project" value="UniProtKB-KW"/>
</dbReference>
<keyword evidence="2" id="KW-0479">Metal-binding</keyword>
<evidence type="ECO:0000259" key="9">
    <source>
        <dbReference type="PROSITE" id="PS50933"/>
    </source>
</evidence>
<dbReference type="GO" id="GO:0035143">
    <property type="term" value="P:caudal fin morphogenesis"/>
    <property type="evidence" value="ECO:0007669"/>
    <property type="project" value="Ensembl"/>
</dbReference>
<dbReference type="PANTHER" id="PTHR46526">
    <property type="entry name" value="CHORDIN"/>
    <property type="match status" value="1"/>
</dbReference>
<keyword evidence="4" id="KW-0862">Zinc</keyword>
<organism evidence="10 11">
    <name type="scientific">Dicentrarchus labrax</name>
    <name type="common">European seabass</name>
    <name type="synonym">Morone labrax</name>
    <dbReference type="NCBI Taxonomy" id="13489"/>
    <lineage>
        <taxon>Eukaryota</taxon>
        <taxon>Metazoa</taxon>
        <taxon>Chordata</taxon>
        <taxon>Craniata</taxon>
        <taxon>Vertebrata</taxon>
        <taxon>Euteleostomi</taxon>
        <taxon>Actinopterygii</taxon>
        <taxon>Neopterygii</taxon>
        <taxon>Teleostei</taxon>
        <taxon>Neoteleostei</taxon>
        <taxon>Acanthomorphata</taxon>
        <taxon>Eupercaria</taxon>
        <taxon>Moronidae</taxon>
        <taxon>Dicentrarchus</taxon>
    </lineage>
</organism>
<dbReference type="InterPro" id="IPR001841">
    <property type="entry name" value="Znf_RING"/>
</dbReference>